<evidence type="ECO:0000313" key="1">
    <source>
        <dbReference type="EMBL" id="KFD50326.1"/>
    </source>
</evidence>
<dbReference type="CDD" id="cd09272">
    <property type="entry name" value="RNase_HI_RT_Ty1"/>
    <property type="match status" value="1"/>
</dbReference>
<organism evidence="2">
    <name type="scientific">Trichuris suis</name>
    <name type="common">pig whipworm</name>
    <dbReference type="NCBI Taxonomy" id="68888"/>
    <lineage>
        <taxon>Eukaryota</taxon>
        <taxon>Metazoa</taxon>
        <taxon>Ecdysozoa</taxon>
        <taxon>Nematoda</taxon>
        <taxon>Enoplea</taxon>
        <taxon>Dorylaimia</taxon>
        <taxon>Trichinellida</taxon>
        <taxon>Trichuridae</taxon>
        <taxon>Trichuris</taxon>
    </lineage>
</organism>
<proteinExistence type="predicted"/>
<keyword evidence="3" id="KW-1185">Reference proteome</keyword>
<dbReference type="Proteomes" id="UP000030764">
    <property type="component" value="Unassembled WGS sequence"/>
</dbReference>
<evidence type="ECO:0000313" key="3">
    <source>
        <dbReference type="Proteomes" id="UP000030764"/>
    </source>
</evidence>
<gene>
    <name evidence="1" type="ORF">M513_08826</name>
    <name evidence="2" type="ORF">M514_08826</name>
</gene>
<dbReference type="Proteomes" id="UP000030758">
    <property type="component" value="Unassembled WGS sequence"/>
</dbReference>
<protein>
    <recommendedName>
        <fullName evidence="4">Reverse transcriptase Ty1/copia-type domain-containing protein</fullName>
    </recommendedName>
</protein>
<evidence type="ECO:0000313" key="2">
    <source>
        <dbReference type="EMBL" id="KFD69511.1"/>
    </source>
</evidence>
<dbReference type="PANTHER" id="PTHR11439">
    <property type="entry name" value="GAG-POL-RELATED RETROTRANSPOSON"/>
    <property type="match status" value="1"/>
</dbReference>
<dbReference type="EMBL" id="KL367495">
    <property type="protein sequence ID" value="KFD69511.1"/>
    <property type="molecule type" value="Genomic_DNA"/>
</dbReference>
<dbReference type="EMBL" id="KL363255">
    <property type="protein sequence ID" value="KFD50326.1"/>
    <property type="molecule type" value="Genomic_DNA"/>
</dbReference>
<accession>A0A085NJ65</accession>
<reference evidence="2 3" key="1">
    <citation type="journal article" date="2014" name="Nat. Genet.">
        <title>Genome and transcriptome of the porcine whipworm Trichuris suis.</title>
        <authorList>
            <person name="Jex A.R."/>
            <person name="Nejsum P."/>
            <person name="Schwarz E.M."/>
            <person name="Hu L."/>
            <person name="Young N.D."/>
            <person name="Hall R.S."/>
            <person name="Korhonen P.K."/>
            <person name="Liao S."/>
            <person name="Thamsborg S."/>
            <person name="Xia J."/>
            <person name="Xu P."/>
            <person name="Wang S."/>
            <person name="Scheerlinck J.P."/>
            <person name="Hofmann A."/>
            <person name="Sternberg P.W."/>
            <person name="Wang J."/>
            <person name="Gasser R.B."/>
        </authorList>
    </citation>
    <scope>NUCLEOTIDE SEQUENCE [LARGE SCALE GENOMIC DNA]</scope>
    <source>
        <strain evidence="2">DCEP-RM93F</strain>
        <strain evidence="1">DCEP-RM93M</strain>
    </source>
</reference>
<name>A0A085NJ65_9BILA</name>
<evidence type="ECO:0008006" key="4">
    <source>
        <dbReference type="Google" id="ProtNLM"/>
    </source>
</evidence>
<sequence length="130" mass="14462">MPQCFVVCDWASDKTDRKSTSVYVIKLSDSTVVWSSQKQSVVARSSTEAEYVAASQASRELLWLRQLLKDRRIPQTDPALVYEDNQGCIQLVESGCCGARTKHIDVRYAICSVACGNKISLNCTIGRPRT</sequence>
<dbReference type="PANTHER" id="PTHR11439:SF440">
    <property type="entry name" value="INTEGRASE CATALYTIC DOMAIN-CONTAINING PROTEIN"/>
    <property type="match status" value="1"/>
</dbReference>
<dbReference type="AlphaFoldDB" id="A0A085NJ65"/>